<evidence type="ECO:0000313" key="4">
    <source>
        <dbReference type="Proteomes" id="UP000719412"/>
    </source>
</evidence>
<sequence length="302" mass="33625">MKVTKVKSGDDQVLVEPTGTRLWLLLDEESMDTELAKLLKQNIVIQPIKRFGGICIYHIHLSPPLQAFRDKLSHTDQVRSFVTIERPFKKPCCEGVRILLQTEDKEFKMAISKTLEKLNNKATGRFPNVYLPVFFTFVTSFVFAFADETCTSFRCGRKKKMKVRERSRTGSGIPTSGTGRDEIASEGAKGTKGGTDAIFRGFTTVAPSVCVCVRRGRLGGVFPAQQVLASPWRKSVRLEETPRGNSNYTLRPRLCPRGSTTLRFGGLSIATLLGRSHPPGFHRRARPLAGQPSAEDPENQEP</sequence>
<keyword evidence="2" id="KW-0472">Membrane</keyword>
<keyword evidence="2" id="KW-1133">Transmembrane helix</keyword>
<protein>
    <submittedName>
        <fullName evidence="3">Uncharacterized protein</fullName>
    </submittedName>
</protein>
<dbReference type="AlphaFoldDB" id="A0A8J6HGL9"/>
<reference evidence="3" key="1">
    <citation type="journal article" date="2020" name="J Insects Food Feed">
        <title>The yellow mealworm (Tenebrio molitor) genome: a resource for the emerging insects as food and feed industry.</title>
        <authorList>
            <person name="Eriksson T."/>
            <person name="Andere A."/>
            <person name="Kelstrup H."/>
            <person name="Emery V."/>
            <person name="Picard C."/>
        </authorList>
    </citation>
    <scope>NUCLEOTIDE SEQUENCE</scope>
    <source>
        <strain evidence="3">Stoneville</strain>
        <tissue evidence="3">Whole head</tissue>
    </source>
</reference>
<evidence type="ECO:0000256" key="2">
    <source>
        <dbReference type="SAM" id="Phobius"/>
    </source>
</evidence>
<reference evidence="3" key="2">
    <citation type="submission" date="2021-08" db="EMBL/GenBank/DDBJ databases">
        <authorList>
            <person name="Eriksson T."/>
        </authorList>
    </citation>
    <scope>NUCLEOTIDE SEQUENCE</scope>
    <source>
        <strain evidence="3">Stoneville</strain>
        <tissue evidence="3">Whole head</tissue>
    </source>
</reference>
<keyword evidence="2" id="KW-0812">Transmembrane</keyword>
<feature type="transmembrane region" description="Helical" evidence="2">
    <location>
        <begin position="129"/>
        <end position="146"/>
    </location>
</feature>
<dbReference type="EMBL" id="JABDTM020024907">
    <property type="protein sequence ID" value="KAH0813842.1"/>
    <property type="molecule type" value="Genomic_DNA"/>
</dbReference>
<dbReference type="Proteomes" id="UP000719412">
    <property type="component" value="Unassembled WGS sequence"/>
</dbReference>
<proteinExistence type="predicted"/>
<accession>A0A8J6HGL9</accession>
<name>A0A8J6HGL9_TENMO</name>
<gene>
    <name evidence="3" type="ORF">GEV33_008949</name>
</gene>
<feature type="compositionally biased region" description="Polar residues" evidence="1">
    <location>
        <begin position="169"/>
        <end position="178"/>
    </location>
</feature>
<organism evidence="3 4">
    <name type="scientific">Tenebrio molitor</name>
    <name type="common">Yellow mealworm beetle</name>
    <dbReference type="NCBI Taxonomy" id="7067"/>
    <lineage>
        <taxon>Eukaryota</taxon>
        <taxon>Metazoa</taxon>
        <taxon>Ecdysozoa</taxon>
        <taxon>Arthropoda</taxon>
        <taxon>Hexapoda</taxon>
        <taxon>Insecta</taxon>
        <taxon>Pterygota</taxon>
        <taxon>Neoptera</taxon>
        <taxon>Endopterygota</taxon>
        <taxon>Coleoptera</taxon>
        <taxon>Polyphaga</taxon>
        <taxon>Cucujiformia</taxon>
        <taxon>Tenebrionidae</taxon>
        <taxon>Tenebrio</taxon>
    </lineage>
</organism>
<evidence type="ECO:0000313" key="3">
    <source>
        <dbReference type="EMBL" id="KAH0813842.1"/>
    </source>
</evidence>
<keyword evidence="4" id="KW-1185">Reference proteome</keyword>
<feature type="region of interest" description="Disordered" evidence="1">
    <location>
        <begin position="164"/>
        <end position="191"/>
    </location>
</feature>
<feature type="region of interest" description="Disordered" evidence="1">
    <location>
        <begin position="275"/>
        <end position="302"/>
    </location>
</feature>
<evidence type="ECO:0000256" key="1">
    <source>
        <dbReference type="SAM" id="MobiDB-lite"/>
    </source>
</evidence>
<comment type="caution">
    <text evidence="3">The sequence shown here is derived from an EMBL/GenBank/DDBJ whole genome shotgun (WGS) entry which is preliminary data.</text>
</comment>